<sequence>MLIEEIVPTIDKIGSGFSDSDTVGLVLLLFFKENLVLDKLANIRKIINNELSVKLRPEEYDELIEKDIPLWVPPYNKSKGEIINMIERVHD</sequence>
<proteinExistence type="predicted"/>
<protein>
    <recommendedName>
        <fullName evidence="2">Phage protein</fullName>
    </recommendedName>
</protein>
<evidence type="ECO:0000313" key="1">
    <source>
        <dbReference type="EMBL" id="MEY2344384.1"/>
    </source>
</evidence>
<comment type="caution">
    <text evidence="1">The sequence shown here is derived from an EMBL/GenBank/DDBJ whole genome shotgun (WGS) entry which is preliminary data.</text>
</comment>
<accession>A0ABD5M0H1</accession>
<dbReference type="EMBL" id="JADQCH020000001">
    <property type="protein sequence ID" value="MEY2344384.1"/>
    <property type="molecule type" value="Genomic_DNA"/>
</dbReference>
<organism evidence="1">
    <name type="scientific">Proteus mirabilis</name>
    <dbReference type="NCBI Taxonomy" id="584"/>
    <lineage>
        <taxon>Bacteria</taxon>
        <taxon>Pseudomonadati</taxon>
        <taxon>Pseudomonadota</taxon>
        <taxon>Gammaproteobacteria</taxon>
        <taxon>Enterobacterales</taxon>
        <taxon>Morganellaceae</taxon>
        <taxon>Proteus</taxon>
    </lineage>
</organism>
<dbReference type="AlphaFoldDB" id="A0ABD5M0H1"/>
<name>A0ABD5M0H1_PROMI</name>
<gene>
    <name evidence="1" type="ORF">I3679_010685</name>
</gene>
<evidence type="ECO:0008006" key="2">
    <source>
        <dbReference type="Google" id="ProtNLM"/>
    </source>
</evidence>
<reference evidence="1" key="1">
    <citation type="submission" date="2021-05" db="EMBL/GenBank/DDBJ databases">
        <title>First report of NDM-5 and VEB-6 producing Proteus mirabilis isolated from blood of a sepsis patient in Kolkata, India.</title>
        <authorList>
            <person name="Halder G."/>
            <person name="Chaudhuri B."/>
            <person name="Dutta S."/>
        </authorList>
    </citation>
    <scope>NUCLEOTIDE SEQUENCE [LARGE SCALE GENOMIC DNA]</scope>
    <source>
        <strain evidence="1">7049</strain>
    </source>
</reference>